<dbReference type="RefSeq" id="WP_006006172.1">
    <property type="nucleotide sequence ID" value="NZ_BAET01000025.1"/>
</dbReference>
<dbReference type="AlphaFoldDB" id="H5TD63"/>
<sequence>MAFTIFYDGQCPLCEIEMKHLKKRNTQGKLSFVDIMDSDFATKYPDLDWHALNERIHGMTEDGAMLVGLDATHRAWSEVGHSWLYAPLRWPVIKFFADKLYLLFAKNRYKVSYLLTGKKRCETDCKVKY</sequence>
<dbReference type="Proteomes" id="UP000053586">
    <property type="component" value="Unassembled WGS sequence"/>
</dbReference>
<dbReference type="Pfam" id="PF04134">
    <property type="entry name" value="DCC1-like"/>
    <property type="match status" value="1"/>
</dbReference>
<accession>H5TD63</accession>
<comment type="caution">
    <text evidence="1">The sequence shown here is derived from an EMBL/GenBank/DDBJ whole genome shotgun (WGS) entry which is preliminary data.</text>
</comment>
<dbReference type="EMBL" id="BAET01000025">
    <property type="protein sequence ID" value="GAB56240.1"/>
    <property type="molecule type" value="Genomic_DNA"/>
</dbReference>
<dbReference type="PANTHER" id="PTHR34290:SF2">
    <property type="entry name" value="OS04G0668800 PROTEIN"/>
    <property type="match status" value="1"/>
</dbReference>
<dbReference type="InterPro" id="IPR007263">
    <property type="entry name" value="DCC1-like"/>
</dbReference>
<dbReference type="eggNOG" id="COG3011">
    <property type="taxonomic scope" value="Bacteria"/>
</dbReference>
<reference evidence="1 2" key="2">
    <citation type="journal article" date="2017" name="Antonie Van Leeuwenhoek">
        <title>Rhizobium rhizosphaerae sp. nov., a novel species isolated from rice rhizosphere.</title>
        <authorList>
            <person name="Zhao J.J."/>
            <person name="Zhang J."/>
            <person name="Zhang R.J."/>
            <person name="Zhang C.W."/>
            <person name="Yin H.Q."/>
            <person name="Zhang X.X."/>
        </authorList>
    </citation>
    <scope>NUCLEOTIDE SEQUENCE [LARGE SCALE GENOMIC DNA]</scope>
    <source>
        <strain evidence="1 2">ACAM 611</strain>
    </source>
</reference>
<organism evidence="1 2">
    <name type="scientific">Glaciecola punicea ACAM 611</name>
    <dbReference type="NCBI Taxonomy" id="1121923"/>
    <lineage>
        <taxon>Bacteria</taxon>
        <taxon>Pseudomonadati</taxon>
        <taxon>Pseudomonadota</taxon>
        <taxon>Gammaproteobacteria</taxon>
        <taxon>Alteromonadales</taxon>
        <taxon>Alteromonadaceae</taxon>
        <taxon>Glaciecola</taxon>
    </lineage>
</organism>
<name>H5TD63_9ALTE</name>
<protein>
    <recommendedName>
        <fullName evidence="3">Potential redox protein</fullName>
    </recommendedName>
</protein>
<dbReference type="STRING" id="56804.BAE46_12295"/>
<evidence type="ECO:0000313" key="1">
    <source>
        <dbReference type="EMBL" id="GAB56240.1"/>
    </source>
</evidence>
<reference evidence="1 2" key="1">
    <citation type="journal article" date="2012" name="J. Bacteriol.">
        <title>Genome sequence of proteorhodopsin-containing sea ice bacterium Glaciecola punicea ACAM 611T.</title>
        <authorList>
            <person name="Qin Q.-L."/>
            <person name="Xie B.-B."/>
            <person name="Shu Y.-L."/>
            <person name="Rong J.-C."/>
            <person name="Zhao D.-L."/>
            <person name="Zhang X.-Y."/>
            <person name="Chen X.-L."/>
            <person name="Zhou B.-C."/>
            <person name="Zhanga Y.-Z."/>
        </authorList>
    </citation>
    <scope>NUCLEOTIDE SEQUENCE [LARGE SCALE GENOMIC DNA]</scope>
    <source>
        <strain evidence="1 2">ACAM 611</strain>
    </source>
</reference>
<evidence type="ECO:0000313" key="2">
    <source>
        <dbReference type="Proteomes" id="UP000053586"/>
    </source>
</evidence>
<evidence type="ECO:0008006" key="3">
    <source>
        <dbReference type="Google" id="ProtNLM"/>
    </source>
</evidence>
<dbReference type="OrthoDB" id="5294764at2"/>
<dbReference type="GO" id="GO:0015035">
    <property type="term" value="F:protein-disulfide reductase activity"/>
    <property type="evidence" value="ECO:0007669"/>
    <property type="project" value="InterPro"/>
</dbReference>
<proteinExistence type="predicted"/>
<gene>
    <name evidence="1" type="ORF">GPUN_2125</name>
</gene>
<dbReference type="PANTHER" id="PTHR34290">
    <property type="entry name" value="SI:CH73-390P7.2"/>
    <property type="match status" value="1"/>
</dbReference>
<keyword evidence="2" id="KW-1185">Reference proteome</keyword>
<dbReference type="InterPro" id="IPR044691">
    <property type="entry name" value="DCC1_Trx"/>
</dbReference>